<evidence type="ECO:0000313" key="12">
    <source>
        <dbReference type="EMBL" id="SKA55721.1"/>
    </source>
</evidence>
<dbReference type="GO" id="GO:0005524">
    <property type="term" value="F:ATP binding"/>
    <property type="evidence" value="ECO:0007669"/>
    <property type="project" value="UniProtKB-UniRule"/>
</dbReference>
<comment type="similarity">
    <text evidence="1">Belongs to the helicase family. UvrD subfamily.</text>
</comment>
<keyword evidence="5 10" id="KW-0067">ATP-binding</keyword>
<dbReference type="NCBIfam" id="NF008276">
    <property type="entry name" value="PRK11054.1"/>
    <property type="match status" value="1"/>
</dbReference>
<evidence type="ECO:0000256" key="7">
    <source>
        <dbReference type="ARBA" id="ARBA00034617"/>
    </source>
</evidence>
<feature type="domain" description="UvrD-like helicase ATP-binding" evidence="11">
    <location>
        <begin position="198"/>
        <end position="508"/>
    </location>
</feature>
<evidence type="ECO:0000256" key="6">
    <source>
        <dbReference type="ARBA" id="ARBA00023235"/>
    </source>
</evidence>
<evidence type="ECO:0000256" key="9">
    <source>
        <dbReference type="ARBA" id="ARBA00048988"/>
    </source>
</evidence>
<comment type="catalytic activity">
    <reaction evidence="9">
        <text>ATP + H2O = ADP + phosphate + H(+)</text>
        <dbReference type="Rhea" id="RHEA:13065"/>
        <dbReference type="ChEBI" id="CHEBI:15377"/>
        <dbReference type="ChEBI" id="CHEBI:15378"/>
        <dbReference type="ChEBI" id="CHEBI:30616"/>
        <dbReference type="ChEBI" id="CHEBI:43474"/>
        <dbReference type="ChEBI" id="CHEBI:456216"/>
        <dbReference type="EC" id="5.6.2.4"/>
    </reaction>
</comment>
<dbReference type="GO" id="GO:0000725">
    <property type="term" value="P:recombinational repair"/>
    <property type="evidence" value="ECO:0007669"/>
    <property type="project" value="TreeGrafter"/>
</dbReference>
<dbReference type="GO" id="GO:0016887">
    <property type="term" value="F:ATP hydrolysis activity"/>
    <property type="evidence" value="ECO:0007669"/>
    <property type="project" value="RHEA"/>
</dbReference>
<dbReference type="Gene3D" id="1.10.10.160">
    <property type="match status" value="1"/>
</dbReference>
<protein>
    <recommendedName>
        <fullName evidence="8">DNA 3'-5' helicase</fullName>
        <ecNumber evidence="8">5.6.2.4</ecNumber>
    </recommendedName>
</protein>
<dbReference type="Proteomes" id="UP000190162">
    <property type="component" value="Unassembled WGS sequence"/>
</dbReference>
<dbReference type="InterPro" id="IPR013986">
    <property type="entry name" value="DExx_box_DNA_helicase_dom_sf"/>
</dbReference>
<dbReference type="GO" id="GO:0003677">
    <property type="term" value="F:DNA binding"/>
    <property type="evidence" value="ECO:0007669"/>
    <property type="project" value="InterPro"/>
</dbReference>
<evidence type="ECO:0000256" key="3">
    <source>
        <dbReference type="ARBA" id="ARBA00022801"/>
    </source>
</evidence>
<dbReference type="InterPro" id="IPR027417">
    <property type="entry name" value="P-loop_NTPase"/>
</dbReference>
<dbReference type="PROSITE" id="PS51198">
    <property type="entry name" value="UVRD_HELICASE_ATP_BIND"/>
    <property type="match status" value="1"/>
</dbReference>
<evidence type="ECO:0000256" key="2">
    <source>
        <dbReference type="ARBA" id="ARBA00022741"/>
    </source>
</evidence>
<sequence>MILSANRLAQWLVQGDRFSVTLDEFNLVFESKHFTETVPFSIWDGQCRITRGLLWGKVTFIVSPSDQPAKSITVYGLPWRQLAAYAEHLTDTYQVWLSKQQSKFFLVEPIFKELTQELNTFSGYLRDEDLSAWKLKAEKLLAESDVSPQVIAASNPSLYQSFYAWLQQGDAKRVVKNDVWKQEELERWSTWFDGVESSPLNPSQRDAVLMDDNHNLLLAGAGSGKTSVLMARAQYLVQSKATQADRILMLAFGKKASEEMKSRLTRAQLASVEVSTFHSFAIRVVKALSGDVPVISALATDEEAKMSWMTLWLAENLSVPTTEKRWLKHLEQWSVSGVSADRPLVEQAHEPRLHKWLWRHLDLLNQQKASLTNVKKTVKGDAKAESELALVWPLVKHYQETLLVSKSYDFEGLIREATKLLAKKSATFAAKYDHVMVDEYQDISPSRMALLDAVCGGKRDRAPALFAVGDDWQAIYQFAGADIRLTTEFLQRYPKGVIRYLDTTYRFNSQIGAVANTFIQANPAQLEKPLNSVSMQKKKAVSLIGENEIQSQLEKVTKEVGDKSASVMFIGRNHANKPELFATWKNAWPSLQLSYVTAHASKGLEADYCFIVDVNDSVFPAKCRGEGLEAALLPSEDTFEYAEERRLFYVALTRARKACWICCNPEKPSVFVIELARDYPVVSKLSRKVLAV</sequence>
<dbReference type="GO" id="GO:0043138">
    <property type="term" value="F:3'-5' DNA helicase activity"/>
    <property type="evidence" value="ECO:0007669"/>
    <property type="project" value="UniProtKB-EC"/>
</dbReference>
<dbReference type="InterPro" id="IPR014016">
    <property type="entry name" value="UvrD-like_ATP-bd"/>
</dbReference>
<dbReference type="CDD" id="cd18807">
    <property type="entry name" value="SF1_C_UvrD"/>
    <property type="match status" value="1"/>
</dbReference>
<evidence type="ECO:0000259" key="11">
    <source>
        <dbReference type="PROSITE" id="PS51198"/>
    </source>
</evidence>
<dbReference type="FunFam" id="3.40.50.300:FF:000975">
    <property type="entry name" value="DNA helicase"/>
    <property type="match status" value="1"/>
</dbReference>
<dbReference type="RefSeq" id="WP_078752752.1">
    <property type="nucleotide sequence ID" value="NZ_FUXU01000028.1"/>
</dbReference>
<keyword evidence="2 10" id="KW-0547">Nucleotide-binding</keyword>
<feature type="binding site" evidence="10">
    <location>
        <begin position="219"/>
        <end position="226"/>
    </location>
    <ligand>
        <name>ATP</name>
        <dbReference type="ChEBI" id="CHEBI:30616"/>
    </ligand>
</feature>
<dbReference type="Pfam" id="PF00580">
    <property type="entry name" value="UvrD-helicase"/>
    <property type="match status" value="1"/>
</dbReference>
<dbReference type="Pfam" id="PF13361">
    <property type="entry name" value="UvrD_C"/>
    <property type="match status" value="1"/>
</dbReference>
<evidence type="ECO:0000313" key="13">
    <source>
        <dbReference type="Proteomes" id="UP000190162"/>
    </source>
</evidence>
<evidence type="ECO:0000256" key="8">
    <source>
        <dbReference type="ARBA" id="ARBA00034808"/>
    </source>
</evidence>
<organism evidence="12 13">
    <name type="scientific">Enterovibrio nigricans DSM 22720</name>
    <dbReference type="NCBI Taxonomy" id="1121868"/>
    <lineage>
        <taxon>Bacteria</taxon>
        <taxon>Pseudomonadati</taxon>
        <taxon>Pseudomonadota</taxon>
        <taxon>Gammaproteobacteria</taxon>
        <taxon>Vibrionales</taxon>
        <taxon>Vibrionaceae</taxon>
        <taxon>Enterovibrio</taxon>
    </lineage>
</organism>
<comment type="catalytic activity">
    <reaction evidence="7">
        <text>Couples ATP hydrolysis with the unwinding of duplex DNA by translocating in the 3'-5' direction.</text>
        <dbReference type="EC" id="5.6.2.4"/>
    </reaction>
</comment>
<dbReference type="Pfam" id="PF12462">
    <property type="entry name" value="Helicase_IV_N"/>
    <property type="match status" value="1"/>
</dbReference>
<dbReference type="OrthoDB" id="5298826at2"/>
<dbReference type="EMBL" id="FUXU01000028">
    <property type="protein sequence ID" value="SKA55721.1"/>
    <property type="molecule type" value="Genomic_DNA"/>
</dbReference>
<dbReference type="Gene3D" id="3.40.50.300">
    <property type="entry name" value="P-loop containing nucleotide triphosphate hydrolases"/>
    <property type="match status" value="2"/>
</dbReference>
<keyword evidence="3 10" id="KW-0378">Hydrolase</keyword>
<evidence type="ECO:0000256" key="1">
    <source>
        <dbReference type="ARBA" id="ARBA00009922"/>
    </source>
</evidence>
<dbReference type="EC" id="5.6.2.4" evidence="8"/>
<reference evidence="13" key="1">
    <citation type="submission" date="2017-02" db="EMBL/GenBank/DDBJ databases">
        <authorList>
            <person name="Varghese N."/>
            <person name="Submissions S."/>
        </authorList>
    </citation>
    <scope>NUCLEOTIDE SEQUENCE [LARGE SCALE GENOMIC DNA]</scope>
    <source>
        <strain evidence="13">DSM 22720</strain>
    </source>
</reference>
<dbReference type="InterPro" id="IPR014017">
    <property type="entry name" value="DNA_helicase_UvrD-like_C"/>
</dbReference>
<accession>A0A1T4UTF5</accession>
<proteinExistence type="inferred from homology"/>
<dbReference type="SUPFAM" id="SSF52540">
    <property type="entry name" value="P-loop containing nucleoside triphosphate hydrolases"/>
    <property type="match status" value="1"/>
</dbReference>
<dbReference type="InterPro" id="IPR000212">
    <property type="entry name" value="DNA_helicase_UvrD/REP"/>
</dbReference>
<keyword evidence="4 10" id="KW-0347">Helicase</keyword>
<name>A0A1T4UTF5_9GAMM</name>
<dbReference type="AlphaFoldDB" id="A0A1T4UTF5"/>
<evidence type="ECO:0000256" key="10">
    <source>
        <dbReference type="PROSITE-ProRule" id="PRU00560"/>
    </source>
</evidence>
<dbReference type="PANTHER" id="PTHR11070:SF63">
    <property type="entry name" value="DNA HELICASE IV"/>
    <property type="match status" value="1"/>
</dbReference>
<evidence type="ECO:0000256" key="4">
    <source>
        <dbReference type="ARBA" id="ARBA00022806"/>
    </source>
</evidence>
<keyword evidence="6" id="KW-0413">Isomerase</keyword>
<dbReference type="PANTHER" id="PTHR11070">
    <property type="entry name" value="UVRD / RECB / PCRA DNA HELICASE FAMILY MEMBER"/>
    <property type="match status" value="1"/>
</dbReference>
<keyword evidence="13" id="KW-1185">Reference proteome</keyword>
<evidence type="ECO:0000256" key="5">
    <source>
        <dbReference type="ARBA" id="ARBA00022840"/>
    </source>
</evidence>
<dbReference type="CDD" id="cd17932">
    <property type="entry name" value="DEXQc_UvrD"/>
    <property type="match status" value="1"/>
</dbReference>
<dbReference type="InterPro" id="IPR022161">
    <property type="entry name" value="Helicase_IV_N"/>
</dbReference>
<dbReference type="GO" id="GO:0005829">
    <property type="term" value="C:cytosol"/>
    <property type="evidence" value="ECO:0007669"/>
    <property type="project" value="TreeGrafter"/>
</dbReference>
<gene>
    <name evidence="12" type="ORF">SAMN02745132_02413</name>
</gene>